<protein>
    <submittedName>
        <fullName evidence="2">Uncharacterized protein</fullName>
    </submittedName>
</protein>
<name>A0ABQ3MQG5_9PSEU</name>
<sequence>MTDFRARLQQAWTEDHGHPPTWVEELLLDHYAEAMDAAMDRYFGNVVDWKPLGILGVDVSPWLADELDLQGVSPVRMALASARPTSTPPPALRRPSSSVPPNRSAIEDDRITRELVPLVRAAAAEARLPGSMDVLGGHLRTSRTVDQAEHRHAWERWSAEELQRDRDAFGDALDRAVTACLNLPDPDPLPPSDNLFETVMAAYNKMLGPSRPPRRTEPFKLTREQIDQIPKVDTDERPFTPTAFLLDGIPVVEVLTVEESTPHAEGWALTFEQAFRGVTQLDHRGTLRRDPLYLTQQQIERMSRVLWFTLPDNWDQLLEQGGEIFQMVSRPVHLVHHPDSSTPCLERWMDL</sequence>
<dbReference type="EMBL" id="BNAR01000018">
    <property type="protein sequence ID" value="GHH57792.1"/>
    <property type="molecule type" value="Genomic_DNA"/>
</dbReference>
<gene>
    <name evidence="2" type="ORF">GCM10017774_78080</name>
</gene>
<feature type="region of interest" description="Disordered" evidence="1">
    <location>
        <begin position="81"/>
        <end position="104"/>
    </location>
</feature>
<accession>A0ABQ3MQG5</accession>
<evidence type="ECO:0000256" key="1">
    <source>
        <dbReference type="SAM" id="MobiDB-lite"/>
    </source>
</evidence>
<dbReference type="RefSeq" id="WP_191304440.1">
    <property type="nucleotide sequence ID" value="NZ_BNAR01000018.1"/>
</dbReference>
<proteinExistence type="predicted"/>
<feature type="compositionally biased region" description="Low complexity" evidence="1">
    <location>
        <begin position="93"/>
        <end position="104"/>
    </location>
</feature>
<dbReference type="Proteomes" id="UP000605568">
    <property type="component" value="Unassembled WGS sequence"/>
</dbReference>
<reference evidence="3" key="1">
    <citation type="journal article" date="2019" name="Int. J. Syst. Evol. Microbiol.">
        <title>The Global Catalogue of Microorganisms (GCM) 10K type strain sequencing project: providing services to taxonomists for standard genome sequencing and annotation.</title>
        <authorList>
            <consortium name="The Broad Institute Genomics Platform"/>
            <consortium name="The Broad Institute Genome Sequencing Center for Infectious Disease"/>
            <person name="Wu L."/>
            <person name="Ma J."/>
        </authorList>
    </citation>
    <scope>NUCLEOTIDE SEQUENCE [LARGE SCALE GENOMIC DNA]</scope>
    <source>
        <strain evidence="3">CGMCC 4.7367</strain>
    </source>
</reference>
<evidence type="ECO:0000313" key="3">
    <source>
        <dbReference type="Proteomes" id="UP000605568"/>
    </source>
</evidence>
<comment type="caution">
    <text evidence="2">The sequence shown here is derived from an EMBL/GenBank/DDBJ whole genome shotgun (WGS) entry which is preliminary data.</text>
</comment>
<keyword evidence="3" id="KW-1185">Reference proteome</keyword>
<evidence type="ECO:0000313" key="2">
    <source>
        <dbReference type="EMBL" id="GHH57792.1"/>
    </source>
</evidence>
<organism evidence="2 3">
    <name type="scientific">Lentzea cavernae</name>
    <dbReference type="NCBI Taxonomy" id="2020703"/>
    <lineage>
        <taxon>Bacteria</taxon>
        <taxon>Bacillati</taxon>
        <taxon>Actinomycetota</taxon>
        <taxon>Actinomycetes</taxon>
        <taxon>Pseudonocardiales</taxon>
        <taxon>Pseudonocardiaceae</taxon>
        <taxon>Lentzea</taxon>
    </lineage>
</organism>